<evidence type="ECO:0000256" key="6">
    <source>
        <dbReference type="ARBA" id="ARBA00023319"/>
    </source>
</evidence>
<dbReference type="Gene3D" id="2.60.40.10">
    <property type="entry name" value="Immunoglobulins"/>
    <property type="match status" value="1"/>
</dbReference>
<keyword evidence="6" id="KW-0393">Immunoglobulin domain</keyword>
<dbReference type="SUPFAM" id="SSF48726">
    <property type="entry name" value="Immunoglobulin"/>
    <property type="match status" value="1"/>
</dbReference>
<evidence type="ECO:0000313" key="9">
    <source>
        <dbReference type="Proteomes" id="UP000472263"/>
    </source>
</evidence>
<dbReference type="FunFam" id="2.60.40.10:FF:000142">
    <property type="entry name" value="V-set domain-containing T-cell activation inhibitor 1"/>
    <property type="match status" value="1"/>
</dbReference>
<keyword evidence="4" id="KW-1015">Disulfide bond</keyword>
<reference evidence="8" key="2">
    <citation type="submission" date="2025-08" db="UniProtKB">
        <authorList>
            <consortium name="Ensembl"/>
        </authorList>
    </citation>
    <scope>IDENTIFICATION</scope>
</reference>
<dbReference type="Ensembl" id="ENSMMDT00005035172.1">
    <property type="protein sequence ID" value="ENSMMDP00005034412.1"/>
    <property type="gene ID" value="ENSMMDG00005016173.1"/>
</dbReference>
<dbReference type="InterPro" id="IPR036179">
    <property type="entry name" value="Ig-like_dom_sf"/>
</dbReference>
<dbReference type="AlphaFoldDB" id="A0A667Z2L3"/>
<dbReference type="InterPro" id="IPR050504">
    <property type="entry name" value="IgSF_BTN/MOG"/>
</dbReference>
<dbReference type="GO" id="GO:1903037">
    <property type="term" value="P:regulation of leukocyte cell-cell adhesion"/>
    <property type="evidence" value="ECO:0007669"/>
    <property type="project" value="UniProtKB-ARBA"/>
</dbReference>
<protein>
    <recommendedName>
        <fullName evidence="7">Ig-like domain-containing protein</fullName>
    </recommendedName>
</protein>
<proteinExistence type="predicted"/>
<keyword evidence="2" id="KW-0732">Signal</keyword>
<dbReference type="GO" id="GO:0050863">
    <property type="term" value="P:regulation of T cell activation"/>
    <property type="evidence" value="ECO:0007669"/>
    <property type="project" value="UniProtKB-ARBA"/>
</dbReference>
<evidence type="ECO:0000256" key="3">
    <source>
        <dbReference type="ARBA" id="ARBA00023136"/>
    </source>
</evidence>
<evidence type="ECO:0000256" key="2">
    <source>
        <dbReference type="ARBA" id="ARBA00022729"/>
    </source>
</evidence>
<dbReference type="GO" id="GO:0016020">
    <property type="term" value="C:membrane"/>
    <property type="evidence" value="ECO:0007669"/>
    <property type="project" value="UniProtKB-SubCell"/>
</dbReference>
<feature type="domain" description="Ig-like" evidence="7">
    <location>
        <begin position="25"/>
        <end position="122"/>
    </location>
</feature>
<dbReference type="PROSITE" id="PS50835">
    <property type="entry name" value="IG_LIKE"/>
    <property type="match status" value="1"/>
</dbReference>
<dbReference type="Proteomes" id="UP000472263">
    <property type="component" value="Chromosome 18"/>
</dbReference>
<dbReference type="Pfam" id="PF07686">
    <property type="entry name" value="V-set"/>
    <property type="match status" value="1"/>
</dbReference>
<evidence type="ECO:0000256" key="4">
    <source>
        <dbReference type="ARBA" id="ARBA00023157"/>
    </source>
</evidence>
<keyword evidence="5" id="KW-0325">Glycoprotein</keyword>
<keyword evidence="9" id="KW-1185">Reference proteome</keyword>
<reference evidence="8" key="1">
    <citation type="submission" date="2019-06" db="EMBL/GenBank/DDBJ databases">
        <authorList>
            <consortium name="Wellcome Sanger Institute Data Sharing"/>
        </authorList>
    </citation>
    <scope>NUCLEOTIDE SEQUENCE [LARGE SCALE GENOMIC DNA]</scope>
</reference>
<comment type="subcellular location">
    <subcellularLocation>
        <location evidence="1">Membrane</location>
    </subcellularLocation>
</comment>
<dbReference type="InterPro" id="IPR013783">
    <property type="entry name" value="Ig-like_fold"/>
</dbReference>
<evidence type="ECO:0000256" key="5">
    <source>
        <dbReference type="ARBA" id="ARBA00023180"/>
    </source>
</evidence>
<dbReference type="InterPro" id="IPR013106">
    <property type="entry name" value="Ig_V-set"/>
</dbReference>
<accession>A0A667Z2L3</accession>
<dbReference type="InterPro" id="IPR007110">
    <property type="entry name" value="Ig-like_dom"/>
</dbReference>
<evidence type="ECO:0000259" key="7">
    <source>
        <dbReference type="PROSITE" id="PS50835"/>
    </source>
</evidence>
<organism evidence="8 9">
    <name type="scientific">Myripristis murdjan</name>
    <name type="common">pinecone soldierfish</name>
    <dbReference type="NCBI Taxonomy" id="586833"/>
    <lineage>
        <taxon>Eukaryota</taxon>
        <taxon>Metazoa</taxon>
        <taxon>Chordata</taxon>
        <taxon>Craniata</taxon>
        <taxon>Vertebrata</taxon>
        <taxon>Euteleostomi</taxon>
        <taxon>Actinopterygii</taxon>
        <taxon>Neopterygii</taxon>
        <taxon>Teleostei</taxon>
        <taxon>Neoteleostei</taxon>
        <taxon>Acanthomorphata</taxon>
        <taxon>Holocentriformes</taxon>
        <taxon>Holocentridae</taxon>
        <taxon>Myripristis</taxon>
    </lineage>
</organism>
<dbReference type="PANTHER" id="PTHR24100">
    <property type="entry name" value="BUTYROPHILIN"/>
    <property type="match status" value="1"/>
</dbReference>
<dbReference type="GeneTree" id="ENSGT01050000244843"/>
<evidence type="ECO:0000256" key="1">
    <source>
        <dbReference type="ARBA" id="ARBA00004370"/>
    </source>
</evidence>
<evidence type="ECO:0000313" key="8">
    <source>
        <dbReference type="Ensembl" id="ENSMMDP00005034412.1"/>
    </source>
</evidence>
<name>A0A667Z2L3_9TELE</name>
<sequence>LVSAEYPAHPYLLLASFLLIPAGQPQLIGPPQPIVAIVVGDDVILPSHLEPATDAADMPVDWMRPDLDHSLVHQRYKGQEVVTRQNPSYVGRTSLFTDKLKHGNVSLKLSEVKLSDEGGYRCLLPSLPRESFIELIVGKHTSKLFETNTKIISVYSWIHQLSVCLDVFVTLPCVGCVVCGVGQNNRCSTVMEYFICKYCINIWTLRVDIASLRIDATFMSGFYDRICS</sequence>
<keyword evidence="3" id="KW-0472">Membrane</keyword>
<reference evidence="8" key="3">
    <citation type="submission" date="2025-09" db="UniProtKB">
        <authorList>
            <consortium name="Ensembl"/>
        </authorList>
    </citation>
    <scope>IDENTIFICATION</scope>
</reference>